<evidence type="ECO:0000259" key="5">
    <source>
        <dbReference type="PROSITE" id="PS50110"/>
    </source>
</evidence>
<keyword evidence="2" id="KW-0238">DNA-binding</keyword>
<proteinExistence type="predicted"/>
<feature type="domain" description="Response regulatory" evidence="5">
    <location>
        <begin position="4"/>
        <end position="122"/>
    </location>
</feature>
<keyword evidence="1 3" id="KW-0597">Phosphoprotein</keyword>
<dbReference type="InterPro" id="IPR011006">
    <property type="entry name" value="CheY-like_superfamily"/>
</dbReference>
<evidence type="ECO:0000313" key="6">
    <source>
        <dbReference type="EMBL" id="SEA97960.1"/>
    </source>
</evidence>
<dbReference type="InterPro" id="IPR058245">
    <property type="entry name" value="NreC/VraR/RcsB-like_REC"/>
</dbReference>
<organism evidence="6 7">
    <name type="scientific">Chitinophaga terrae</name>
    <name type="common">ex Kim and Jung 2007</name>
    <dbReference type="NCBI Taxonomy" id="408074"/>
    <lineage>
        <taxon>Bacteria</taxon>
        <taxon>Pseudomonadati</taxon>
        <taxon>Bacteroidota</taxon>
        <taxon>Chitinophagia</taxon>
        <taxon>Chitinophagales</taxon>
        <taxon>Chitinophagaceae</taxon>
        <taxon>Chitinophaga</taxon>
    </lineage>
</organism>
<evidence type="ECO:0000256" key="2">
    <source>
        <dbReference type="ARBA" id="ARBA00023125"/>
    </source>
</evidence>
<reference evidence="7" key="1">
    <citation type="submission" date="2016-10" db="EMBL/GenBank/DDBJ databases">
        <authorList>
            <person name="Varghese N."/>
            <person name="Submissions S."/>
        </authorList>
    </citation>
    <scope>NUCLEOTIDE SEQUENCE [LARGE SCALE GENOMIC DNA]</scope>
    <source>
        <strain evidence="7">DSM 23920</strain>
    </source>
</reference>
<dbReference type="GO" id="GO:0000160">
    <property type="term" value="P:phosphorelay signal transduction system"/>
    <property type="evidence" value="ECO:0007669"/>
    <property type="project" value="InterPro"/>
</dbReference>
<dbReference type="STRING" id="408074.SAMN05660909_04493"/>
<keyword evidence="7" id="KW-1185">Reference proteome</keyword>
<dbReference type="InterPro" id="IPR000792">
    <property type="entry name" value="Tscrpt_reg_LuxR_C"/>
</dbReference>
<dbReference type="PROSITE" id="PS50043">
    <property type="entry name" value="HTH_LUXR_2"/>
    <property type="match status" value="1"/>
</dbReference>
<evidence type="ECO:0000313" key="7">
    <source>
        <dbReference type="Proteomes" id="UP000199656"/>
    </source>
</evidence>
<dbReference type="InterPro" id="IPR016032">
    <property type="entry name" value="Sig_transdc_resp-reg_C-effctor"/>
</dbReference>
<evidence type="ECO:0000259" key="4">
    <source>
        <dbReference type="PROSITE" id="PS50043"/>
    </source>
</evidence>
<dbReference type="PANTHER" id="PTHR43214">
    <property type="entry name" value="TWO-COMPONENT RESPONSE REGULATOR"/>
    <property type="match status" value="1"/>
</dbReference>
<dbReference type="InterPro" id="IPR039420">
    <property type="entry name" value="WalR-like"/>
</dbReference>
<dbReference type="SMART" id="SM00421">
    <property type="entry name" value="HTH_LUXR"/>
    <property type="match status" value="1"/>
</dbReference>
<dbReference type="SUPFAM" id="SSF52172">
    <property type="entry name" value="CheY-like"/>
    <property type="match status" value="1"/>
</dbReference>
<dbReference type="OrthoDB" id="9797341at2"/>
<dbReference type="CDD" id="cd06170">
    <property type="entry name" value="LuxR_C_like"/>
    <property type="match status" value="1"/>
</dbReference>
<evidence type="ECO:0000256" key="3">
    <source>
        <dbReference type="PROSITE-ProRule" id="PRU00169"/>
    </source>
</evidence>
<sequence>MNITIGIADDHQLFLKSLSLLINSFEGFQIIVEAVNGEELLAKLTELPIPPDIILIDVNMPVLDGAATTQRILSLYPNTKVIALSMKDNDASIIEMLKAGCCAYLLKDIHPAELEKALREVNDTGAYYNDAANVNYRRLLIQTEQNQILTEREREFLSLACSDLTYKAIAAKMNVTERTVDGYRETLFHKLNVQSRTGMVLEALRRQLISL</sequence>
<dbReference type="RefSeq" id="WP_089764404.1">
    <property type="nucleotide sequence ID" value="NZ_BKAT01000007.1"/>
</dbReference>
<dbReference type="PROSITE" id="PS50110">
    <property type="entry name" value="RESPONSE_REGULATORY"/>
    <property type="match status" value="1"/>
</dbReference>
<gene>
    <name evidence="6" type="ORF">SAMN05660909_04493</name>
</gene>
<dbReference type="SMART" id="SM00448">
    <property type="entry name" value="REC"/>
    <property type="match status" value="1"/>
</dbReference>
<dbReference type="InterPro" id="IPR001789">
    <property type="entry name" value="Sig_transdc_resp-reg_receiver"/>
</dbReference>
<dbReference type="CDD" id="cd17535">
    <property type="entry name" value="REC_NarL-like"/>
    <property type="match status" value="1"/>
</dbReference>
<feature type="domain" description="HTH luxR-type" evidence="4">
    <location>
        <begin position="142"/>
        <end position="207"/>
    </location>
</feature>
<dbReference type="Gene3D" id="3.40.50.2300">
    <property type="match status" value="1"/>
</dbReference>
<dbReference type="Pfam" id="PF00196">
    <property type="entry name" value="GerE"/>
    <property type="match status" value="1"/>
</dbReference>
<dbReference type="Pfam" id="PF00072">
    <property type="entry name" value="Response_reg"/>
    <property type="match status" value="1"/>
</dbReference>
<evidence type="ECO:0000256" key="1">
    <source>
        <dbReference type="ARBA" id="ARBA00022553"/>
    </source>
</evidence>
<dbReference type="GO" id="GO:0003677">
    <property type="term" value="F:DNA binding"/>
    <property type="evidence" value="ECO:0007669"/>
    <property type="project" value="UniProtKB-KW"/>
</dbReference>
<dbReference type="SUPFAM" id="SSF46894">
    <property type="entry name" value="C-terminal effector domain of the bipartite response regulators"/>
    <property type="match status" value="1"/>
</dbReference>
<name>A0A1H4FMA6_9BACT</name>
<dbReference type="Proteomes" id="UP000199656">
    <property type="component" value="Unassembled WGS sequence"/>
</dbReference>
<accession>A0A1H4FMA6</accession>
<feature type="modified residue" description="4-aspartylphosphate" evidence="3">
    <location>
        <position position="57"/>
    </location>
</feature>
<dbReference type="EMBL" id="FNRL01000026">
    <property type="protein sequence ID" value="SEA97960.1"/>
    <property type="molecule type" value="Genomic_DNA"/>
</dbReference>
<protein>
    <submittedName>
        <fullName evidence="6">Two component transcriptional regulator, LuxR family</fullName>
    </submittedName>
</protein>
<dbReference type="PRINTS" id="PR00038">
    <property type="entry name" value="HTHLUXR"/>
</dbReference>
<dbReference type="GO" id="GO:0006355">
    <property type="term" value="P:regulation of DNA-templated transcription"/>
    <property type="evidence" value="ECO:0007669"/>
    <property type="project" value="InterPro"/>
</dbReference>
<dbReference type="AlphaFoldDB" id="A0A1H4FMA6"/>